<protein>
    <recommendedName>
        <fullName evidence="3">LPS biosynthesis glycosyltransferase</fullName>
    </recommendedName>
</protein>
<gene>
    <name evidence="1" type="ORF">NEA10_16060</name>
</gene>
<proteinExistence type="predicted"/>
<organism evidence="1 2">
    <name type="scientific">Phormidium yuhuli AB48</name>
    <dbReference type="NCBI Taxonomy" id="2940671"/>
    <lineage>
        <taxon>Bacteria</taxon>
        <taxon>Bacillati</taxon>
        <taxon>Cyanobacteriota</taxon>
        <taxon>Cyanophyceae</taxon>
        <taxon>Oscillatoriophycideae</taxon>
        <taxon>Oscillatoriales</taxon>
        <taxon>Oscillatoriaceae</taxon>
        <taxon>Phormidium</taxon>
        <taxon>Phormidium yuhuli</taxon>
    </lineage>
</organism>
<evidence type="ECO:0000313" key="2">
    <source>
        <dbReference type="Proteomes" id="UP001056708"/>
    </source>
</evidence>
<dbReference type="EMBL" id="CP098611">
    <property type="protein sequence ID" value="USR90341.1"/>
    <property type="molecule type" value="Genomic_DNA"/>
</dbReference>
<evidence type="ECO:0008006" key="3">
    <source>
        <dbReference type="Google" id="ProtNLM"/>
    </source>
</evidence>
<dbReference type="RefSeq" id="WP_252662374.1">
    <property type="nucleotide sequence ID" value="NZ_CP098611.1"/>
</dbReference>
<dbReference type="Proteomes" id="UP001056708">
    <property type="component" value="Chromosome"/>
</dbReference>
<evidence type="ECO:0000313" key="1">
    <source>
        <dbReference type="EMBL" id="USR90341.1"/>
    </source>
</evidence>
<keyword evidence="2" id="KW-1185">Reference proteome</keyword>
<reference evidence="1" key="1">
    <citation type="submission" date="2022-06" db="EMBL/GenBank/DDBJ databases">
        <title>Genome sequence of Phormidium yuhuli AB48 isolated from an industrial photobioreactor environment.</title>
        <authorList>
            <person name="Qiu Y."/>
            <person name="Noonan A.J.C."/>
            <person name="Dofher K."/>
            <person name="Koch M."/>
            <person name="Kieft B."/>
            <person name="Lin X."/>
            <person name="Ziels R.M."/>
            <person name="Hallam S.J."/>
        </authorList>
    </citation>
    <scope>NUCLEOTIDE SEQUENCE</scope>
    <source>
        <strain evidence="1">AB48</strain>
    </source>
</reference>
<accession>A0ABY5APQ2</accession>
<sequence length="112" mass="13002">MSTLVESINKVFIIAYKEATDQLEAYLKQEGFDCEVLRQEDQPEYREFSASHRCLLNHCRAWEKSAESQQLNLILEADFVPVKEFGKLPLPFSKDNHNIGVSWIYTCAPQVY</sequence>
<name>A0ABY5APQ2_9CYAN</name>